<dbReference type="SMART" id="SM00304">
    <property type="entry name" value="HAMP"/>
    <property type="match status" value="1"/>
</dbReference>
<dbReference type="Gene3D" id="1.10.8.500">
    <property type="entry name" value="HAMP domain in histidine kinase"/>
    <property type="match status" value="1"/>
</dbReference>
<dbReference type="GO" id="GO:0007165">
    <property type="term" value="P:signal transduction"/>
    <property type="evidence" value="ECO:0007669"/>
    <property type="project" value="UniProtKB-KW"/>
</dbReference>
<evidence type="ECO:0000256" key="1">
    <source>
        <dbReference type="ARBA" id="ARBA00023224"/>
    </source>
</evidence>
<proteinExistence type="inferred from homology"/>
<dbReference type="EMBL" id="JAAZWO010000010">
    <property type="protein sequence ID" value="MBC2398099.1"/>
    <property type="molecule type" value="Genomic_DNA"/>
</dbReference>
<evidence type="ECO:0000259" key="5">
    <source>
        <dbReference type="PROSITE" id="PS50111"/>
    </source>
</evidence>
<dbReference type="InterPro" id="IPR004089">
    <property type="entry name" value="MCPsignal_dom"/>
</dbReference>
<dbReference type="Pfam" id="PF00672">
    <property type="entry name" value="HAMP"/>
    <property type="match status" value="1"/>
</dbReference>
<dbReference type="InterPro" id="IPR003660">
    <property type="entry name" value="HAMP_dom"/>
</dbReference>
<comment type="similarity">
    <text evidence="2">Belongs to the methyl-accepting chemotaxis (MCP) protein family.</text>
</comment>
<keyword evidence="4" id="KW-0472">Membrane</keyword>
<evidence type="ECO:0000313" key="7">
    <source>
        <dbReference type="EMBL" id="MBC2398099.1"/>
    </source>
</evidence>
<keyword evidence="1 3" id="KW-0807">Transducer</keyword>
<feature type="domain" description="Methyl-accepting transducer" evidence="5">
    <location>
        <begin position="286"/>
        <end position="543"/>
    </location>
</feature>
<dbReference type="GO" id="GO:0016020">
    <property type="term" value="C:membrane"/>
    <property type="evidence" value="ECO:0007669"/>
    <property type="project" value="InterPro"/>
</dbReference>
<evidence type="ECO:0000256" key="3">
    <source>
        <dbReference type="PROSITE-ProRule" id="PRU00284"/>
    </source>
</evidence>
<evidence type="ECO:0000256" key="2">
    <source>
        <dbReference type="ARBA" id="ARBA00029447"/>
    </source>
</evidence>
<keyword evidence="4" id="KW-1133">Transmembrane helix</keyword>
<name>A0A923EBV3_CLOTT</name>
<dbReference type="GO" id="GO:0004888">
    <property type="term" value="F:transmembrane signaling receptor activity"/>
    <property type="evidence" value="ECO:0007669"/>
    <property type="project" value="InterPro"/>
</dbReference>
<gene>
    <name evidence="7" type="ORF">HGG79_09975</name>
</gene>
<keyword evidence="4" id="KW-0812">Transmembrane</keyword>
<feature type="transmembrane region" description="Helical" evidence="4">
    <location>
        <begin position="20"/>
        <end position="38"/>
    </location>
</feature>
<protein>
    <submittedName>
        <fullName evidence="7">HAMP domain-containing protein</fullName>
    </submittedName>
</protein>
<dbReference type="SUPFAM" id="SSF58104">
    <property type="entry name" value="Methyl-accepting chemotaxis protein (MCP) signaling domain"/>
    <property type="match status" value="1"/>
</dbReference>
<dbReference type="RefSeq" id="WP_035144111.1">
    <property type="nucleotide sequence ID" value="NZ_JAAZWO010000010.1"/>
</dbReference>
<sequence length="573" mass="63601">MKRNCKNRTTIRTQWNKSIMMLAVGIFIVVGGGAYLAVKTITRDIISKAEPMFSYIISNELNERNINDLINDKENSEPYKKIDNALTALQNKGSEIFNKIYVIKKNGNEGWNYIIEKSKENNKKFGEAFDSTYNEGEINEALNNNKLAVGDKKDSEVSVFIPIKIKNGMDIILGIDFNLQAIKRIQFISLAILIGLMMLSLFIIRFIVGVITKKQTKSITVLVDKMKEMADLQGDLTKRIEIDSNDEIGELAFYTNKMLDTIQVTLKQVNDLSQNLNRTTEDFTNSFNRTTEEFKIMNDAVQHISERIESQTEEIAKTSESVVQINNAIGGIADSSQQVTEQAITTSNNAMEGNRVMEKLEEHSKEIFSVVDKTSKLVKQLGDKSQEINGIADAIGAIASQTNLLALNASIEAARAGEQGKGFAVVAEEVRKLAEESAKSAESIFALIQEVREGIENAAVSMEHVSEKTSEQSQFVEQVTAKFNDIVSSINNVSESVEEVSASTEEMSSNINMITSKFENLASISEENSSATEEIASSIENQSTTIKSLSDLIKDLNGKSSELMNKLLNMKLH</sequence>
<dbReference type="AlphaFoldDB" id="A0A923EBV3"/>
<organism evidence="7 8">
    <name type="scientific">Clostridium tetanomorphum</name>
    <dbReference type="NCBI Taxonomy" id="1553"/>
    <lineage>
        <taxon>Bacteria</taxon>
        <taxon>Bacillati</taxon>
        <taxon>Bacillota</taxon>
        <taxon>Clostridia</taxon>
        <taxon>Eubacteriales</taxon>
        <taxon>Clostridiaceae</taxon>
        <taxon>Clostridium</taxon>
    </lineage>
</organism>
<dbReference type="CDD" id="cd06225">
    <property type="entry name" value="HAMP"/>
    <property type="match status" value="1"/>
</dbReference>
<dbReference type="PRINTS" id="PR00260">
    <property type="entry name" value="CHEMTRNSDUCR"/>
</dbReference>
<dbReference type="Gene3D" id="1.10.287.950">
    <property type="entry name" value="Methyl-accepting chemotaxis protein"/>
    <property type="match status" value="1"/>
</dbReference>
<dbReference type="SMART" id="SM00283">
    <property type="entry name" value="MA"/>
    <property type="match status" value="1"/>
</dbReference>
<dbReference type="Proteomes" id="UP000563151">
    <property type="component" value="Unassembled WGS sequence"/>
</dbReference>
<dbReference type="InterPro" id="IPR004090">
    <property type="entry name" value="Chemotax_Me-accpt_rcpt"/>
</dbReference>
<dbReference type="PROSITE" id="PS50111">
    <property type="entry name" value="CHEMOTAXIS_TRANSDUC_2"/>
    <property type="match status" value="1"/>
</dbReference>
<dbReference type="CDD" id="cd11386">
    <property type="entry name" value="MCP_signal"/>
    <property type="match status" value="1"/>
</dbReference>
<dbReference type="PANTHER" id="PTHR32089:SF112">
    <property type="entry name" value="LYSOZYME-LIKE PROTEIN-RELATED"/>
    <property type="match status" value="1"/>
</dbReference>
<evidence type="ECO:0000256" key="4">
    <source>
        <dbReference type="SAM" id="Phobius"/>
    </source>
</evidence>
<dbReference type="PANTHER" id="PTHR32089">
    <property type="entry name" value="METHYL-ACCEPTING CHEMOTAXIS PROTEIN MCPB"/>
    <property type="match status" value="1"/>
</dbReference>
<dbReference type="PROSITE" id="PS50885">
    <property type="entry name" value="HAMP"/>
    <property type="match status" value="1"/>
</dbReference>
<dbReference type="GO" id="GO:0006935">
    <property type="term" value="P:chemotaxis"/>
    <property type="evidence" value="ECO:0007669"/>
    <property type="project" value="InterPro"/>
</dbReference>
<dbReference type="Pfam" id="PF00015">
    <property type="entry name" value="MCPsignal"/>
    <property type="match status" value="1"/>
</dbReference>
<evidence type="ECO:0000313" key="8">
    <source>
        <dbReference type="Proteomes" id="UP000563151"/>
    </source>
</evidence>
<keyword evidence="8" id="KW-1185">Reference proteome</keyword>
<comment type="caution">
    <text evidence="7">The sequence shown here is derived from an EMBL/GenBank/DDBJ whole genome shotgun (WGS) entry which is preliminary data.</text>
</comment>
<accession>A0A923EBV3</accession>
<reference evidence="7 8" key="1">
    <citation type="submission" date="2020-04" db="EMBL/GenBank/DDBJ databases">
        <title>Genomic insights into acetone-butanol-ethanol (ABE) fermentation by sequencing solventogenic clostridia strains.</title>
        <authorList>
            <person name="Brown S."/>
        </authorList>
    </citation>
    <scope>NUCLEOTIDE SEQUENCE [LARGE SCALE GENOMIC DNA]</scope>
    <source>
        <strain evidence="7 8">DJ011</strain>
    </source>
</reference>
<feature type="transmembrane region" description="Helical" evidence="4">
    <location>
        <begin position="187"/>
        <end position="208"/>
    </location>
</feature>
<feature type="domain" description="HAMP" evidence="6">
    <location>
        <begin position="213"/>
        <end position="267"/>
    </location>
</feature>
<evidence type="ECO:0000259" key="6">
    <source>
        <dbReference type="PROSITE" id="PS50885"/>
    </source>
</evidence>